<proteinExistence type="predicted"/>
<evidence type="ECO:0000313" key="1">
    <source>
        <dbReference type="EMBL" id="CUR52652.1"/>
    </source>
</evidence>
<protein>
    <submittedName>
        <fullName evidence="1">Uncharacterized protein</fullName>
    </submittedName>
</protein>
<dbReference type="Proteomes" id="UP000196239">
    <property type="component" value="Chromosome 1"/>
</dbReference>
<dbReference type="KEGG" id="ndv:NDEV_1890"/>
<reference evidence="2" key="1">
    <citation type="submission" date="2015-10" db="EMBL/GenBank/DDBJ databases">
        <authorList>
            <person name="Lehtovirta-Morley L.E."/>
            <person name="Vieille C."/>
        </authorList>
    </citation>
    <scope>NUCLEOTIDE SEQUENCE [LARGE SCALE GENOMIC DNA]</scope>
</reference>
<keyword evidence="2" id="KW-1185">Reference proteome</keyword>
<dbReference type="EMBL" id="LN890280">
    <property type="protein sequence ID" value="CUR52652.1"/>
    <property type="molecule type" value="Genomic_DNA"/>
</dbReference>
<evidence type="ECO:0000313" key="2">
    <source>
        <dbReference type="Proteomes" id="UP000196239"/>
    </source>
</evidence>
<name>A0A128A5P7_9ARCH</name>
<sequence>MSIKEETYLKFVSAAEEARKIFPDMSNSRFLELLLEVRKKPRSTK</sequence>
<dbReference type="AlphaFoldDB" id="A0A128A5P7"/>
<accession>A0A128A5P7</accession>
<organism evidence="1 2">
    <name type="scientific">Nitrosotalea devaniterrae</name>
    <dbReference type="NCBI Taxonomy" id="1078905"/>
    <lineage>
        <taxon>Archaea</taxon>
        <taxon>Nitrososphaerota</taxon>
        <taxon>Nitrososphaeria</taxon>
        <taxon>Nitrosotaleales</taxon>
        <taxon>Nitrosotaleaceae</taxon>
        <taxon>Nitrosotalea</taxon>
    </lineage>
</organism>
<gene>
    <name evidence="1" type="ORF">NDEV_1890</name>
</gene>